<dbReference type="CDD" id="cd06603">
    <property type="entry name" value="GH31_GANC_GANAB_alpha"/>
    <property type="match status" value="1"/>
</dbReference>
<dbReference type="InterPro" id="IPR017853">
    <property type="entry name" value="GH"/>
</dbReference>
<evidence type="ECO:0000256" key="3">
    <source>
        <dbReference type="ARBA" id="ARBA00007806"/>
    </source>
</evidence>
<dbReference type="SUPFAM" id="SSF74650">
    <property type="entry name" value="Galactose mutarotase-like"/>
    <property type="match status" value="1"/>
</dbReference>
<feature type="signal peptide" evidence="11">
    <location>
        <begin position="1"/>
        <end position="23"/>
    </location>
</feature>
<reference evidence="15" key="1">
    <citation type="submission" date="2021-05" db="EMBL/GenBank/DDBJ databases">
        <authorList>
            <person name="Alioto T."/>
            <person name="Alioto T."/>
            <person name="Gomez Garrido J."/>
        </authorList>
    </citation>
    <scope>NUCLEOTIDE SEQUENCE</scope>
</reference>
<evidence type="ECO:0000256" key="9">
    <source>
        <dbReference type="ARBA" id="ARBA00042895"/>
    </source>
</evidence>
<dbReference type="CDD" id="cd14752">
    <property type="entry name" value="GH31_N"/>
    <property type="match status" value="1"/>
</dbReference>
<dbReference type="FunFam" id="2.60.40.1180:FF:000023">
    <property type="entry name" value="neutral alpha-glucosidase AB isoform X2"/>
    <property type="match status" value="1"/>
</dbReference>
<keyword evidence="7" id="KW-0325">Glycoprotein</keyword>
<evidence type="ECO:0000256" key="6">
    <source>
        <dbReference type="ARBA" id="ARBA00022824"/>
    </source>
</evidence>
<keyword evidence="4 11" id="KW-0732">Signal</keyword>
<name>A0A8D8D359_CULPI</name>
<sequence length="884" mass="101836">MGLTIRSIFKLALFFIFVSCLTCVDESLFKKCNQSAFCSRFRRLEPQQNRFKLFTNTSTLTDNVLTVDLLNTETNHWYTLSLSAVHPRIFHFEIDEKHPLSERYRVRNALAEDLISREILVDEITDQKIVISEGDKTAIVQADPFRIDFYYGGTLMTSVNANGQLQFEHLRLKPENPPAGEWEEEFNGFVDSKPRGPESMGLDFTFPQADVLYGIPEHADDFILKDTTKGDSDPYRLYNLDVNSYVVNSKMALYGSVPVLYGHGVDGSSGLFWQNAAETWVDIVLGNAPSANFISESGIIDVFILLGTSPIATFRQFAALTGAAPLPQMYALGYHQSRWNYDNDSDVAMIDSKFTEHSIPLDSVWLDIEYTEEKRYFTWDHARFPDPLEMINNLTENDRHLTVIIDPHVKVDEHYFFHKNCTANDYYVKDKDRNDYQGWCWPGLSSYTDFLNPHASKYYADQFLLTNFKESTREVGLWNDMNEPSVFNGPEITMQKDNIHFGGWEHRDIHNIFGHYHVMATHDGLIRRSEGTLRPFVLTRAFFAGTQRYAAVWTGDNTAEWSHMQASIKMCLSLSVSGISFCGADVGGFFNDPSAELIARWYQLGAFQPFFRGHSHEATHRREPWLWPEETKQIIRNAIEKRYRLLPFLYTLFYEHERFGRPVMRPLLAHYPWDPETFRLETQYLLGDQLLVAPVLEAGQHNVNVYFPLRNDSLTEIWYDLDNYNKYIQSGYVEIPVDSYKIPVFQRGGTIIPTKSTVRKSTVAMRGDPFTLLVALDARGHARGELYVDDEQSFEYRYGKYQYLEIEFYNKVLSLRKIDTDAFLNKDIVIDRIVIAGLAGVSKTVQVYSASGIEKTVTLSEHENFKSIDVANLLFEDLMTIVFN</sequence>
<dbReference type="EMBL" id="HBUE01253930">
    <property type="protein sequence ID" value="CAG6555369.1"/>
    <property type="molecule type" value="Transcribed_RNA"/>
</dbReference>
<dbReference type="InterPro" id="IPR025887">
    <property type="entry name" value="Glyco_hydro_31_N_dom"/>
</dbReference>
<evidence type="ECO:0000256" key="5">
    <source>
        <dbReference type="ARBA" id="ARBA00022801"/>
    </source>
</evidence>
<dbReference type="InterPro" id="IPR030458">
    <property type="entry name" value="Glyco_hydro_31_AS"/>
</dbReference>
<dbReference type="GO" id="GO:0005975">
    <property type="term" value="P:carbohydrate metabolic process"/>
    <property type="evidence" value="ECO:0007669"/>
    <property type="project" value="InterPro"/>
</dbReference>
<dbReference type="GO" id="GO:0005783">
    <property type="term" value="C:endoplasmic reticulum"/>
    <property type="evidence" value="ECO:0007669"/>
    <property type="project" value="UniProtKB-SubCell"/>
</dbReference>
<feature type="domain" description="Glycosyl hydrolase family 31 C-terminal" evidence="14">
    <location>
        <begin position="660"/>
        <end position="752"/>
    </location>
</feature>
<dbReference type="FunFam" id="3.20.20.80:FF:000046">
    <property type="entry name" value="Glucosidase alpha, neutral C"/>
    <property type="match status" value="1"/>
</dbReference>
<evidence type="ECO:0000259" key="14">
    <source>
        <dbReference type="Pfam" id="PF21365"/>
    </source>
</evidence>
<dbReference type="Gene3D" id="3.20.20.80">
    <property type="entry name" value="Glycosidases"/>
    <property type="match status" value="1"/>
</dbReference>
<dbReference type="GO" id="GO:0006491">
    <property type="term" value="P:N-glycan processing"/>
    <property type="evidence" value="ECO:0007669"/>
    <property type="project" value="TreeGrafter"/>
</dbReference>
<dbReference type="PANTHER" id="PTHR22762:SF54">
    <property type="entry name" value="BCDNA.GH04962"/>
    <property type="match status" value="1"/>
</dbReference>
<dbReference type="PANTHER" id="PTHR22762">
    <property type="entry name" value="ALPHA-GLUCOSIDASE"/>
    <property type="match status" value="1"/>
</dbReference>
<keyword evidence="5 10" id="KW-0378">Hydrolase</keyword>
<dbReference type="PROSITE" id="PS00129">
    <property type="entry name" value="GLYCOSYL_HYDROL_F31_1"/>
    <property type="match status" value="1"/>
</dbReference>
<evidence type="ECO:0000259" key="13">
    <source>
        <dbReference type="Pfam" id="PF13802"/>
    </source>
</evidence>
<dbReference type="Gene3D" id="2.60.40.1760">
    <property type="entry name" value="glycosyl hydrolase (family 31)"/>
    <property type="match status" value="1"/>
</dbReference>
<dbReference type="Pfam" id="PF01055">
    <property type="entry name" value="Glyco_hydro_31_2nd"/>
    <property type="match status" value="1"/>
</dbReference>
<dbReference type="SUPFAM" id="SSF51011">
    <property type="entry name" value="Glycosyl hydrolase domain"/>
    <property type="match status" value="1"/>
</dbReference>
<evidence type="ECO:0000256" key="1">
    <source>
        <dbReference type="ARBA" id="ARBA00004240"/>
    </source>
</evidence>
<proteinExistence type="inferred from homology"/>
<evidence type="ECO:0000256" key="4">
    <source>
        <dbReference type="ARBA" id="ARBA00022729"/>
    </source>
</evidence>
<dbReference type="InterPro" id="IPR013780">
    <property type="entry name" value="Glyco_hydro_b"/>
</dbReference>
<dbReference type="GO" id="GO:0030246">
    <property type="term" value="F:carbohydrate binding"/>
    <property type="evidence" value="ECO:0007669"/>
    <property type="project" value="InterPro"/>
</dbReference>
<evidence type="ECO:0000313" key="15">
    <source>
        <dbReference type="EMBL" id="CAG6504093.1"/>
    </source>
</evidence>
<evidence type="ECO:0000259" key="12">
    <source>
        <dbReference type="Pfam" id="PF01055"/>
    </source>
</evidence>
<feature type="domain" description="Glycoside hydrolase family 31 TIM barrel" evidence="12">
    <location>
        <begin position="325"/>
        <end position="652"/>
    </location>
</feature>
<dbReference type="InterPro" id="IPR011013">
    <property type="entry name" value="Gal_mutarotase_sf_dom"/>
</dbReference>
<comment type="subcellular location">
    <subcellularLocation>
        <location evidence="1">Endoplasmic reticulum</location>
    </subcellularLocation>
</comment>
<comment type="pathway">
    <text evidence="2">Glycan metabolism; N-glycan metabolism.</text>
</comment>
<dbReference type="InterPro" id="IPR048395">
    <property type="entry name" value="Glyco_hydro_31_C"/>
</dbReference>
<evidence type="ECO:0000256" key="10">
    <source>
        <dbReference type="RuleBase" id="RU361185"/>
    </source>
</evidence>
<keyword evidence="6" id="KW-0256">Endoplasmic reticulum</keyword>
<feature type="chain" id="PRO_5033668786" description="Glucosidase II subunit alpha" evidence="11">
    <location>
        <begin position="24"/>
        <end position="884"/>
    </location>
</feature>
<accession>A0A8D8D359</accession>
<comment type="similarity">
    <text evidence="3 10">Belongs to the glycosyl hydrolase 31 family.</text>
</comment>
<dbReference type="SUPFAM" id="SSF51445">
    <property type="entry name" value="(Trans)glycosidases"/>
    <property type="match status" value="1"/>
</dbReference>
<dbReference type="AlphaFoldDB" id="A0A8D8D359"/>
<feature type="domain" description="Glycoside hydrolase family 31 N-terminal" evidence="13">
    <location>
        <begin position="79"/>
        <end position="282"/>
    </location>
</feature>
<evidence type="ECO:0000256" key="7">
    <source>
        <dbReference type="ARBA" id="ARBA00023180"/>
    </source>
</evidence>
<organism evidence="15">
    <name type="scientific">Culex pipiens</name>
    <name type="common">House mosquito</name>
    <dbReference type="NCBI Taxonomy" id="7175"/>
    <lineage>
        <taxon>Eukaryota</taxon>
        <taxon>Metazoa</taxon>
        <taxon>Ecdysozoa</taxon>
        <taxon>Arthropoda</taxon>
        <taxon>Hexapoda</taxon>
        <taxon>Insecta</taxon>
        <taxon>Pterygota</taxon>
        <taxon>Neoptera</taxon>
        <taxon>Endopterygota</taxon>
        <taxon>Diptera</taxon>
        <taxon>Nematocera</taxon>
        <taxon>Culicoidea</taxon>
        <taxon>Culicidae</taxon>
        <taxon>Culicinae</taxon>
        <taxon>Culicini</taxon>
        <taxon>Culex</taxon>
        <taxon>Culex</taxon>
    </lineage>
</organism>
<dbReference type="GO" id="GO:0090599">
    <property type="term" value="F:alpha-glucosidase activity"/>
    <property type="evidence" value="ECO:0007669"/>
    <property type="project" value="TreeGrafter"/>
</dbReference>
<protein>
    <recommendedName>
        <fullName evidence="9">Glucosidase II subunit alpha</fullName>
    </recommendedName>
</protein>
<dbReference type="EMBL" id="HBUE01148962">
    <property type="protein sequence ID" value="CAG6504093.1"/>
    <property type="molecule type" value="Transcribed_RNA"/>
</dbReference>
<dbReference type="Pfam" id="PF13802">
    <property type="entry name" value="Gal_mutarotas_2"/>
    <property type="match status" value="1"/>
</dbReference>
<dbReference type="Gene3D" id="2.60.40.1180">
    <property type="entry name" value="Golgi alpha-mannosidase II"/>
    <property type="match status" value="2"/>
</dbReference>
<evidence type="ECO:0000256" key="11">
    <source>
        <dbReference type="SAM" id="SignalP"/>
    </source>
</evidence>
<evidence type="ECO:0000256" key="2">
    <source>
        <dbReference type="ARBA" id="ARBA00004833"/>
    </source>
</evidence>
<keyword evidence="8 10" id="KW-0326">Glycosidase</keyword>
<dbReference type="Pfam" id="PF21365">
    <property type="entry name" value="Glyco_hydro_31_3rd"/>
    <property type="match status" value="1"/>
</dbReference>
<evidence type="ECO:0000256" key="8">
    <source>
        <dbReference type="ARBA" id="ARBA00023295"/>
    </source>
</evidence>
<dbReference type="InterPro" id="IPR000322">
    <property type="entry name" value="Glyco_hydro_31_TIM"/>
</dbReference>